<evidence type="ECO:0000313" key="3">
    <source>
        <dbReference type="EMBL" id="PWE22111.1"/>
    </source>
</evidence>
<dbReference type="InterPro" id="IPR011856">
    <property type="entry name" value="tRNA_endonuc-like_dom_sf"/>
</dbReference>
<evidence type="ECO:0000313" key="4">
    <source>
        <dbReference type="Proteomes" id="UP000245014"/>
    </source>
</evidence>
<dbReference type="RefSeq" id="WP_109158234.1">
    <property type="nucleotide sequence ID" value="NZ_JAUQUF010000003.1"/>
</dbReference>
<feature type="domain" description="YhcG PDDEXK nuclease" evidence="1">
    <location>
        <begin position="177"/>
        <end position="326"/>
    </location>
</feature>
<organism evidence="3 4">
    <name type="scientific">Aliarcobacter skirrowii</name>
    <dbReference type="NCBI Taxonomy" id="28200"/>
    <lineage>
        <taxon>Bacteria</taxon>
        <taxon>Pseudomonadati</taxon>
        <taxon>Campylobacterota</taxon>
        <taxon>Epsilonproteobacteria</taxon>
        <taxon>Campylobacterales</taxon>
        <taxon>Arcobacteraceae</taxon>
        <taxon>Aliarcobacter</taxon>
    </lineage>
</organism>
<gene>
    <name evidence="3" type="ORF">DF188_03090</name>
</gene>
<accession>A0A2U2C1C4</accession>
<evidence type="ECO:0000259" key="2">
    <source>
        <dbReference type="Pfam" id="PF17761"/>
    </source>
</evidence>
<name>A0A2U2C1C4_9BACT</name>
<sequence>MKELIDNKILVEDLKTIILATKEQVAISVNSSLTLLYWNIGKKIEEDILKNSRANYGEQIVHSVSTQLTQEFGRGYSKRNVINMIRFYKIFNDEKIVHSLSTQLTWTHLKTLIYIEDELKRTFYIEMTKLDKWSTRTLNDRIDSMLYERTVLSKKPDELISYEIEKLKEGVVTPNIILKDPYILDFLELNDRYLEKDLEDAILRDIENFILELGNGFSFIARQKRVQIGNDDFYIDLLFYNRKLKRLIAIDLKLGKFKAEYKGQMELYLKYLEKHEKEDDENRPLGIILCSDKNEEQIELLELGESDIHIAKYLTVLPPKDKFEKRLHRAIENAKQKYKIKNYKEDELI</sequence>
<dbReference type="InterPro" id="IPR053148">
    <property type="entry name" value="PD-DEXK-like_domain"/>
</dbReference>
<comment type="caution">
    <text evidence="3">The sequence shown here is derived from an EMBL/GenBank/DDBJ whole genome shotgun (WGS) entry which is preliminary data.</text>
</comment>
<dbReference type="AlphaFoldDB" id="A0A2U2C1C4"/>
<dbReference type="Gene3D" id="3.40.1350.10">
    <property type="match status" value="1"/>
</dbReference>
<evidence type="ECO:0000259" key="1">
    <source>
        <dbReference type="Pfam" id="PF06250"/>
    </source>
</evidence>
<dbReference type="EMBL" id="QEYI01000002">
    <property type="protein sequence ID" value="PWE22111.1"/>
    <property type="molecule type" value="Genomic_DNA"/>
</dbReference>
<proteinExistence type="predicted"/>
<dbReference type="InterPro" id="IPR041527">
    <property type="entry name" value="YhcG_N"/>
</dbReference>
<reference evidence="3 4" key="1">
    <citation type="submission" date="2018-05" db="EMBL/GenBank/DDBJ databases">
        <title>Antimicrobial susceptibility testing and genomic analysis of Arcobacter skirrowii strains and one Arcobacter butzleri isolated from German poultry farms.</title>
        <authorList>
            <person name="Haenel I."/>
            <person name="Hotzel H."/>
            <person name="Tomaso H."/>
            <person name="Busch A."/>
        </authorList>
    </citation>
    <scope>NUCLEOTIDE SEQUENCE [LARGE SCALE GENOMIC DNA]</scope>
    <source>
        <strain evidence="4">v</strain>
    </source>
</reference>
<feature type="domain" description="YhcG N-terminal" evidence="2">
    <location>
        <begin position="14"/>
        <end position="149"/>
    </location>
</feature>
<dbReference type="Proteomes" id="UP000245014">
    <property type="component" value="Unassembled WGS sequence"/>
</dbReference>
<dbReference type="GO" id="GO:0003676">
    <property type="term" value="F:nucleic acid binding"/>
    <property type="evidence" value="ECO:0007669"/>
    <property type="project" value="InterPro"/>
</dbReference>
<dbReference type="Pfam" id="PF17761">
    <property type="entry name" value="DUF1016_N"/>
    <property type="match status" value="1"/>
</dbReference>
<protein>
    <submittedName>
        <fullName evidence="3">DUF1016 domain-containing protein</fullName>
    </submittedName>
</protein>
<dbReference type="PANTHER" id="PTHR30547:SF5">
    <property type="entry name" value="NUCLEASE YHCG-RELATED"/>
    <property type="match status" value="1"/>
</dbReference>
<dbReference type="Pfam" id="PF06250">
    <property type="entry name" value="YhcG_C"/>
    <property type="match status" value="1"/>
</dbReference>
<dbReference type="PANTHER" id="PTHR30547">
    <property type="entry name" value="UNCHARACTERIZED PROTEIN YHCG-RELATED"/>
    <property type="match status" value="1"/>
</dbReference>
<dbReference type="InterPro" id="IPR009362">
    <property type="entry name" value="YhcG_C"/>
</dbReference>